<feature type="region of interest" description="Disordered" evidence="7">
    <location>
        <begin position="1"/>
        <end position="24"/>
    </location>
</feature>
<keyword evidence="10" id="KW-1185">Reference proteome</keyword>
<dbReference type="Proteomes" id="UP001147782">
    <property type="component" value="Unassembled WGS sequence"/>
</dbReference>
<dbReference type="Pfam" id="PF04082">
    <property type="entry name" value="Fungal_trans"/>
    <property type="match status" value="1"/>
</dbReference>
<dbReference type="InterPro" id="IPR036236">
    <property type="entry name" value="Znf_C2H2_sf"/>
</dbReference>
<dbReference type="InterPro" id="IPR007219">
    <property type="entry name" value="XnlR_reg_dom"/>
</dbReference>
<evidence type="ECO:0000256" key="5">
    <source>
        <dbReference type="ARBA" id="ARBA00023242"/>
    </source>
</evidence>
<dbReference type="RefSeq" id="XP_056551496.1">
    <property type="nucleotide sequence ID" value="XM_056702496.1"/>
</dbReference>
<name>A0A9W9RRD3_9EURO</name>
<keyword evidence="1" id="KW-0479">Metal-binding</keyword>
<evidence type="ECO:0000256" key="6">
    <source>
        <dbReference type="PROSITE-ProRule" id="PRU00042"/>
    </source>
</evidence>
<evidence type="ECO:0000256" key="7">
    <source>
        <dbReference type="SAM" id="MobiDB-lite"/>
    </source>
</evidence>
<sequence>MAAPDSQTGTPPNPKRVKAGKDSDAAEYWCDKCNRSFERSDHYARHTKTYAPIAALFVPKPSIGVKDAKNASQWNQPPEVIPTPNLPLAISNEHDTSFGVSSPPATVEPPQSLESHQQVVILDDATAISAAPLDPALGVDCLASPYVNGFSFTDGFLLPPATGELDSGCFELDIDTLQALMQPVPNDIQPSVQTEGSGPTHASPASSRFEFFKRSPWLWTPVHVDNAYAGQDSLRVNEKAVDSMLRRSQQYSFTGKFTPTVVDSSCRDRILFMIYSTPHSTIPLQAFPSESYLDQRSRLFLSASIEKDNSRVRDLQTIQAYLLWVSVSLWSGFKRNMEVAETFLSAPVTMLRRYGCFSRALYSQSIYPRLEDDVHTTEAKWRAWIKQESLKRTAIFAVLTDLRCSMAYLKPPNCSVTELSCPLPLARDIWLAPSATAWKDTILSYGMTFEESPSWLAIAQNPSVLDNLPIYYDKTLIAMVAMHGFWSQVWAYQESQRFFRASSQLSVQATTILWLSCQHEDLVKRIGVAQQTLSSQGPDPSHIQIVAEFCLMALNVSPRELQQWAGRLGEEEAATTHHLLREWMVGPEFKTAAWHAGQILRIARSVPAAQLREFSAVVVYQASLTLWAYGLFSISMNRLGSPQLFQGTAYQGEGCQVLLDGPSTADTTAFVMFGKGNPGMSVGPDRLFCPLTDIRTIMTAACDVLRDNFNPETETFPPLLESMMNLMTDLGNIDTASF</sequence>
<evidence type="ECO:0000256" key="1">
    <source>
        <dbReference type="ARBA" id="ARBA00022723"/>
    </source>
</evidence>
<keyword evidence="4" id="KW-0804">Transcription</keyword>
<accession>A0A9W9RRD3</accession>
<keyword evidence="3" id="KW-0805">Transcription regulation</keyword>
<protein>
    <recommendedName>
        <fullName evidence="8">C2H2-type domain-containing protein</fullName>
    </recommendedName>
</protein>
<dbReference type="PANTHER" id="PTHR47660">
    <property type="entry name" value="TRANSCRIPTION FACTOR WITH C2H2 AND ZN(2)-CYS(6) DNA BINDING DOMAIN (EUROFUNG)-RELATED-RELATED"/>
    <property type="match status" value="1"/>
</dbReference>
<dbReference type="SUPFAM" id="SSF57667">
    <property type="entry name" value="beta-beta-alpha zinc fingers"/>
    <property type="match status" value="1"/>
</dbReference>
<evidence type="ECO:0000313" key="10">
    <source>
        <dbReference type="Proteomes" id="UP001147782"/>
    </source>
</evidence>
<keyword evidence="5" id="KW-0539">Nucleus</keyword>
<comment type="caution">
    <text evidence="9">The sequence shown here is derived from an EMBL/GenBank/DDBJ whole genome shotgun (WGS) entry which is preliminary data.</text>
</comment>
<evidence type="ECO:0000256" key="2">
    <source>
        <dbReference type="ARBA" id="ARBA00022833"/>
    </source>
</evidence>
<dbReference type="CDD" id="cd12148">
    <property type="entry name" value="fungal_TF_MHR"/>
    <property type="match status" value="1"/>
</dbReference>
<dbReference type="GO" id="GO:0003677">
    <property type="term" value="F:DNA binding"/>
    <property type="evidence" value="ECO:0007669"/>
    <property type="project" value="InterPro"/>
</dbReference>
<dbReference type="PROSITE" id="PS50157">
    <property type="entry name" value="ZINC_FINGER_C2H2_2"/>
    <property type="match status" value="1"/>
</dbReference>
<dbReference type="InterPro" id="IPR013087">
    <property type="entry name" value="Znf_C2H2_type"/>
</dbReference>
<proteinExistence type="predicted"/>
<feature type="compositionally biased region" description="Polar residues" evidence="7">
    <location>
        <begin position="1"/>
        <end position="10"/>
    </location>
</feature>
<evidence type="ECO:0000259" key="8">
    <source>
        <dbReference type="PROSITE" id="PS50157"/>
    </source>
</evidence>
<gene>
    <name evidence="9" type="ORF">N7496_009582</name>
</gene>
<evidence type="ECO:0000313" key="9">
    <source>
        <dbReference type="EMBL" id="KAJ5363869.1"/>
    </source>
</evidence>
<reference evidence="9" key="1">
    <citation type="submission" date="2022-11" db="EMBL/GenBank/DDBJ databases">
        <authorList>
            <person name="Petersen C."/>
        </authorList>
    </citation>
    <scope>NUCLEOTIDE SEQUENCE</scope>
    <source>
        <strain evidence="9">IBT 29864</strain>
    </source>
</reference>
<dbReference type="EMBL" id="JAPZBS010000008">
    <property type="protein sequence ID" value="KAJ5363869.1"/>
    <property type="molecule type" value="Genomic_DNA"/>
</dbReference>
<dbReference type="GeneID" id="81441675"/>
<dbReference type="OrthoDB" id="40579at2759"/>
<feature type="domain" description="C2H2-type" evidence="8">
    <location>
        <begin position="28"/>
        <end position="51"/>
    </location>
</feature>
<dbReference type="PANTHER" id="PTHR47660:SF2">
    <property type="entry name" value="TRANSCRIPTION FACTOR WITH C2H2 AND ZN(2)-CYS(6) DNA BINDING DOMAIN (EUROFUNG)"/>
    <property type="match status" value="1"/>
</dbReference>
<evidence type="ECO:0000256" key="3">
    <source>
        <dbReference type="ARBA" id="ARBA00023015"/>
    </source>
</evidence>
<evidence type="ECO:0000256" key="4">
    <source>
        <dbReference type="ARBA" id="ARBA00023163"/>
    </source>
</evidence>
<dbReference type="GO" id="GO:0006351">
    <property type="term" value="P:DNA-templated transcription"/>
    <property type="evidence" value="ECO:0007669"/>
    <property type="project" value="InterPro"/>
</dbReference>
<dbReference type="GO" id="GO:0008270">
    <property type="term" value="F:zinc ion binding"/>
    <property type="evidence" value="ECO:0007669"/>
    <property type="project" value="UniProtKB-KW"/>
</dbReference>
<organism evidence="9 10">
    <name type="scientific">Penicillium cataractarum</name>
    <dbReference type="NCBI Taxonomy" id="2100454"/>
    <lineage>
        <taxon>Eukaryota</taxon>
        <taxon>Fungi</taxon>
        <taxon>Dikarya</taxon>
        <taxon>Ascomycota</taxon>
        <taxon>Pezizomycotina</taxon>
        <taxon>Eurotiomycetes</taxon>
        <taxon>Eurotiomycetidae</taxon>
        <taxon>Eurotiales</taxon>
        <taxon>Aspergillaceae</taxon>
        <taxon>Penicillium</taxon>
    </lineage>
</organism>
<reference evidence="9" key="2">
    <citation type="journal article" date="2023" name="IMA Fungus">
        <title>Comparative genomic study of the Penicillium genus elucidates a diverse pangenome and 15 lateral gene transfer events.</title>
        <authorList>
            <person name="Petersen C."/>
            <person name="Sorensen T."/>
            <person name="Nielsen M.R."/>
            <person name="Sondergaard T.E."/>
            <person name="Sorensen J.L."/>
            <person name="Fitzpatrick D.A."/>
            <person name="Frisvad J.C."/>
            <person name="Nielsen K.L."/>
        </authorList>
    </citation>
    <scope>NUCLEOTIDE SEQUENCE</scope>
    <source>
        <strain evidence="9">IBT 29864</strain>
    </source>
</reference>
<keyword evidence="6" id="KW-0863">Zinc-finger</keyword>
<dbReference type="AlphaFoldDB" id="A0A9W9RRD3"/>
<keyword evidence="2" id="KW-0862">Zinc</keyword>